<name>A0A4Y3KMB9_9CELL</name>
<keyword evidence="7" id="KW-0808">Transferase</keyword>
<dbReference type="PANTHER" id="PTHR11579:SF0">
    <property type="entry name" value="PROTEIN-L-ISOASPARTATE(D-ASPARTATE) O-METHYLTRANSFERASE"/>
    <property type="match status" value="1"/>
</dbReference>
<accession>A0A4Y3KMB9</accession>
<evidence type="ECO:0000256" key="5">
    <source>
        <dbReference type="ARBA" id="ARBA00022490"/>
    </source>
</evidence>
<evidence type="ECO:0000256" key="4">
    <source>
        <dbReference type="ARBA" id="ARBA00013346"/>
    </source>
</evidence>
<keyword evidence="8" id="KW-0949">S-adenosyl-L-methionine</keyword>
<keyword evidence="6 12" id="KW-0489">Methyltransferase</keyword>
<comment type="subcellular location">
    <subcellularLocation>
        <location evidence="1">Cytoplasm</location>
    </subcellularLocation>
</comment>
<evidence type="ECO:0000256" key="8">
    <source>
        <dbReference type="ARBA" id="ARBA00022691"/>
    </source>
</evidence>
<dbReference type="Gene3D" id="3.40.50.150">
    <property type="entry name" value="Vaccinia Virus protein VP39"/>
    <property type="match status" value="1"/>
</dbReference>
<keyword evidence="5" id="KW-0963">Cytoplasm</keyword>
<dbReference type="SUPFAM" id="SSF53335">
    <property type="entry name" value="S-adenosyl-L-methionine-dependent methyltransferases"/>
    <property type="match status" value="1"/>
</dbReference>
<dbReference type="EC" id="2.1.1.77" evidence="3"/>
<dbReference type="GO" id="GO:0004719">
    <property type="term" value="F:protein-L-isoaspartate (D-aspartate) O-methyltransferase activity"/>
    <property type="evidence" value="ECO:0007669"/>
    <property type="project" value="UniProtKB-EC"/>
</dbReference>
<evidence type="ECO:0000256" key="9">
    <source>
        <dbReference type="ARBA" id="ARBA00030757"/>
    </source>
</evidence>
<dbReference type="RefSeq" id="WP_141370361.1">
    <property type="nucleotide sequence ID" value="NZ_BJLQ01000016.1"/>
</dbReference>
<dbReference type="GO" id="GO:0032259">
    <property type="term" value="P:methylation"/>
    <property type="evidence" value="ECO:0007669"/>
    <property type="project" value="UniProtKB-KW"/>
</dbReference>
<dbReference type="GO" id="GO:0005737">
    <property type="term" value="C:cytoplasm"/>
    <property type="evidence" value="ECO:0007669"/>
    <property type="project" value="UniProtKB-SubCell"/>
</dbReference>
<comment type="similarity">
    <text evidence="2">Belongs to the methyltransferase superfamily. L-isoaspartyl/D-aspartyl protein methyltransferase family.</text>
</comment>
<dbReference type="InterPro" id="IPR029063">
    <property type="entry name" value="SAM-dependent_MTases_sf"/>
</dbReference>
<evidence type="ECO:0000256" key="2">
    <source>
        <dbReference type="ARBA" id="ARBA00005369"/>
    </source>
</evidence>
<evidence type="ECO:0000313" key="12">
    <source>
        <dbReference type="EMBL" id="GEA84524.1"/>
    </source>
</evidence>
<sequence>MSEDRVREALRAVPRVQFLPRAQRAHADEDRALPLWHGSTGSQPSTVVAMLRLLDVPPGASVLDVGAGSGWTTALLAWLVGPDGDVLGLELDPELAVWGAANVAEYLGTPAGAGRATPRARLEIAPPGTVGRSRPGGWDRILVSAAARTLPDELVGMLADPGRLVLPIRSTMHLLVVADGQVSDTTHGSYAFVPLR</sequence>
<evidence type="ECO:0000256" key="11">
    <source>
        <dbReference type="ARBA" id="ARBA00031350"/>
    </source>
</evidence>
<evidence type="ECO:0000256" key="1">
    <source>
        <dbReference type="ARBA" id="ARBA00004496"/>
    </source>
</evidence>
<evidence type="ECO:0000256" key="10">
    <source>
        <dbReference type="ARBA" id="ARBA00031323"/>
    </source>
</evidence>
<evidence type="ECO:0000256" key="7">
    <source>
        <dbReference type="ARBA" id="ARBA00022679"/>
    </source>
</evidence>
<gene>
    <name evidence="12" type="ORF">CGE01nite_17750</name>
</gene>
<organism evidence="12 13">
    <name type="scientific">Cellulomonas gelida</name>
    <dbReference type="NCBI Taxonomy" id="1712"/>
    <lineage>
        <taxon>Bacteria</taxon>
        <taxon>Bacillati</taxon>
        <taxon>Actinomycetota</taxon>
        <taxon>Actinomycetes</taxon>
        <taxon>Micrococcales</taxon>
        <taxon>Cellulomonadaceae</taxon>
        <taxon>Cellulomonas</taxon>
    </lineage>
</organism>
<reference evidence="12 13" key="1">
    <citation type="submission" date="2019-06" db="EMBL/GenBank/DDBJ databases">
        <title>Whole genome shotgun sequence of Cellulomonas gelida NBRC 3748.</title>
        <authorList>
            <person name="Hosoyama A."/>
            <person name="Uohara A."/>
            <person name="Ohji S."/>
            <person name="Ichikawa N."/>
        </authorList>
    </citation>
    <scope>NUCLEOTIDE SEQUENCE [LARGE SCALE GENOMIC DNA]</scope>
    <source>
        <strain evidence="12 13">NBRC 3748</strain>
    </source>
</reference>
<dbReference type="AlphaFoldDB" id="A0A4Y3KMB9"/>
<evidence type="ECO:0000256" key="6">
    <source>
        <dbReference type="ARBA" id="ARBA00022603"/>
    </source>
</evidence>
<comment type="caution">
    <text evidence="12">The sequence shown here is derived from an EMBL/GenBank/DDBJ whole genome shotgun (WGS) entry which is preliminary data.</text>
</comment>
<dbReference type="EMBL" id="BJLQ01000016">
    <property type="protein sequence ID" value="GEA84524.1"/>
    <property type="molecule type" value="Genomic_DNA"/>
</dbReference>
<keyword evidence="13" id="KW-1185">Reference proteome</keyword>
<dbReference type="Proteomes" id="UP000320461">
    <property type="component" value="Unassembled WGS sequence"/>
</dbReference>
<protein>
    <recommendedName>
        <fullName evidence="4">Protein-L-isoaspartate O-methyltransferase</fullName>
        <ecNumber evidence="3">2.1.1.77</ecNumber>
    </recommendedName>
    <alternativeName>
        <fullName evidence="11">L-isoaspartyl protein carboxyl methyltransferase</fullName>
    </alternativeName>
    <alternativeName>
        <fullName evidence="9">Protein L-isoaspartyl methyltransferase</fullName>
    </alternativeName>
    <alternativeName>
        <fullName evidence="10">Protein-beta-aspartate methyltransferase</fullName>
    </alternativeName>
</protein>
<dbReference type="InterPro" id="IPR000682">
    <property type="entry name" value="PCMT"/>
</dbReference>
<evidence type="ECO:0000256" key="3">
    <source>
        <dbReference type="ARBA" id="ARBA00011890"/>
    </source>
</evidence>
<proteinExistence type="inferred from homology"/>
<dbReference type="Pfam" id="PF01135">
    <property type="entry name" value="PCMT"/>
    <property type="match status" value="1"/>
</dbReference>
<evidence type="ECO:0000313" key="13">
    <source>
        <dbReference type="Proteomes" id="UP000320461"/>
    </source>
</evidence>
<dbReference type="PANTHER" id="PTHR11579">
    <property type="entry name" value="PROTEIN-L-ISOASPARTATE O-METHYLTRANSFERASE"/>
    <property type="match status" value="1"/>
</dbReference>
<dbReference type="CDD" id="cd02440">
    <property type="entry name" value="AdoMet_MTases"/>
    <property type="match status" value="1"/>
</dbReference>
<dbReference type="OrthoDB" id="4035289at2"/>